<keyword evidence="3" id="KW-1185">Reference proteome</keyword>
<accession>A0A1I0P276</accession>
<keyword evidence="1" id="KW-0472">Membrane</keyword>
<keyword evidence="1" id="KW-1133">Transmembrane helix</keyword>
<sequence>MCSLTSFDGYRMIFVIIFPNSFVYGLLIGLRSAPSSPKHKKLFMA</sequence>
<dbReference type="AlphaFoldDB" id="A0A1I0P276"/>
<dbReference type="Proteomes" id="UP000199373">
    <property type="component" value="Unassembled WGS sequence"/>
</dbReference>
<evidence type="ECO:0000313" key="3">
    <source>
        <dbReference type="Proteomes" id="UP000199373"/>
    </source>
</evidence>
<gene>
    <name evidence="2" type="ORF">SAMN04487850_1527</name>
</gene>
<proteinExistence type="predicted"/>
<feature type="transmembrane region" description="Helical" evidence="1">
    <location>
        <begin position="12"/>
        <end position="30"/>
    </location>
</feature>
<name>A0A1I0P276_9BACT</name>
<protein>
    <submittedName>
        <fullName evidence="2">Uncharacterized protein</fullName>
    </submittedName>
</protein>
<dbReference type="EMBL" id="FOIQ01000003">
    <property type="protein sequence ID" value="SEW08101.1"/>
    <property type="molecule type" value="Genomic_DNA"/>
</dbReference>
<evidence type="ECO:0000256" key="1">
    <source>
        <dbReference type="SAM" id="Phobius"/>
    </source>
</evidence>
<reference evidence="2 3" key="1">
    <citation type="submission" date="2016-10" db="EMBL/GenBank/DDBJ databases">
        <authorList>
            <person name="de Groot N.N."/>
        </authorList>
    </citation>
    <scope>NUCLEOTIDE SEQUENCE [LARGE SCALE GENOMIC DNA]</scope>
    <source>
        <strain evidence="2 3">TC2-24</strain>
    </source>
</reference>
<keyword evidence="1" id="KW-0812">Transmembrane</keyword>
<organism evidence="2 3">
    <name type="scientific">Prevotella aff. ruminicola Tc2-24</name>
    <dbReference type="NCBI Taxonomy" id="81582"/>
    <lineage>
        <taxon>Bacteria</taxon>
        <taxon>Pseudomonadati</taxon>
        <taxon>Bacteroidota</taxon>
        <taxon>Bacteroidia</taxon>
        <taxon>Bacteroidales</taxon>
        <taxon>Prevotellaceae</taxon>
        <taxon>Prevotella</taxon>
    </lineage>
</organism>
<evidence type="ECO:0000313" key="2">
    <source>
        <dbReference type="EMBL" id="SEW08101.1"/>
    </source>
</evidence>